<organism evidence="1 2">
    <name type="scientific">Companilactobacillus kimchiensis</name>
    <dbReference type="NCBI Taxonomy" id="993692"/>
    <lineage>
        <taxon>Bacteria</taxon>
        <taxon>Bacillati</taxon>
        <taxon>Bacillota</taxon>
        <taxon>Bacilli</taxon>
        <taxon>Lactobacillales</taxon>
        <taxon>Lactobacillaceae</taxon>
        <taxon>Companilactobacillus</taxon>
    </lineage>
</organism>
<dbReference type="Gene3D" id="2.160.20.10">
    <property type="entry name" value="Single-stranded right-handed beta-helix, Pectin lyase-like"/>
    <property type="match status" value="1"/>
</dbReference>
<gene>
    <name evidence="1" type="ORF">IV57_GL000349</name>
</gene>
<dbReference type="InterPro" id="IPR012334">
    <property type="entry name" value="Pectin_lyas_fold"/>
</dbReference>
<evidence type="ECO:0000313" key="2">
    <source>
        <dbReference type="Proteomes" id="UP000051006"/>
    </source>
</evidence>
<reference evidence="1 2" key="1">
    <citation type="journal article" date="2015" name="Genome Announc.">
        <title>Expanding the biotechnology potential of lactobacilli through comparative genomics of 213 strains and associated genera.</title>
        <authorList>
            <person name="Sun Z."/>
            <person name="Harris H.M."/>
            <person name="McCann A."/>
            <person name="Guo C."/>
            <person name="Argimon S."/>
            <person name="Zhang W."/>
            <person name="Yang X."/>
            <person name="Jeffery I.B."/>
            <person name="Cooney J.C."/>
            <person name="Kagawa T.F."/>
            <person name="Liu W."/>
            <person name="Song Y."/>
            <person name="Salvetti E."/>
            <person name="Wrobel A."/>
            <person name="Rasinkangas P."/>
            <person name="Parkhill J."/>
            <person name="Rea M.C."/>
            <person name="O'Sullivan O."/>
            <person name="Ritari J."/>
            <person name="Douillard F.P."/>
            <person name="Paul Ross R."/>
            <person name="Yang R."/>
            <person name="Briner A.E."/>
            <person name="Felis G.E."/>
            <person name="de Vos W.M."/>
            <person name="Barrangou R."/>
            <person name="Klaenhammer T.R."/>
            <person name="Caufield P.W."/>
            <person name="Cui Y."/>
            <person name="Zhang H."/>
            <person name="O'Toole P.W."/>
        </authorList>
    </citation>
    <scope>NUCLEOTIDE SEQUENCE [LARGE SCALE GENOMIC DNA]</scope>
    <source>
        <strain evidence="1 2">DSM 24716</strain>
    </source>
</reference>
<dbReference type="Proteomes" id="UP000051006">
    <property type="component" value="Unassembled WGS sequence"/>
</dbReference>
<dbReference type="STRING" id="993692.IV57_GL000349"/>
<dbReference type="AlphaFoldDB" id="A0A0R2LKY5"/>
<proteinExistence type="predicted"/>
<name>A0A0R2LKY5_9LACO</name>
<accession>A0A0R2LKY5</accession>
<evidence type="ECO:0000313" key="1">
    <source>
        <dbReference type="EMBL" id="KRN99293.1"/>
    </source>
</evidence>
<dbReference type="SUPFAM" id="SSF51126">
    <property type="entry name" value="Pectin lyase-like"/>
    <property type="match status" value="1"/>
</dbReference>
<comment type="caution">
    <text evidence="1">The sequence shown here is derived from an EMBL/GenBank/DDBJ whole genome shotgun (WGS) entry which is preliminary data.</text>
</comment>
<protein>
    <recommendedName>
        <fullName evidence="3">Hydrogenase-4 component C</fullName>
    </recommendedName>
</protein>
<dbReference type="PATRIC" id="fig|993692.3.peg.354"/>
<dbReference type="InterPro" id="IPR011050">
    <property type="entry name" value="Pectin_lyase_fold/virulence"/>
</dbReference>
<dbReference type="Pfam" id="PF12541">
    <property type="entry name" value="DUF3737"/>
    <property type="match status" value="1"/>
</dbReference>
<keyword evidence="2" id="KW-1185">Reference proteome</keyword>
<evidence type="ECO:0008006" key="3">
    <source>
        <dbReference type="Google" id="ProtNLM"/>
    </source>
</evidence>
<sequence length="306" mass="35130">MNYNHQKINYKKELEELFMKKQINEGYYEGERSLFKGHDLALNDATFGNGESPLKEAHDLNLEDVVFKWKYPLWYAKHVTVDNSIFETMSRSGIWYTHDIEINNSALQAPKLFRRASDIRLNNVHFADAEETLWTCKDIKLKDVQVNGNYFGKDSENIYAENLNVVGNYVFDGVKNIEVHNSTFVSKDAFWNCENVTIYDSKISGEYLAWNTKNLTLINCTIESDQGLCYIDGLKMVNCKVLRTDLAFEYCSNIEADITTNVMSIKNPISGSIKVHSVDKIIFDDPEIDPKKTNIQIAEKITQEGA</sequence>
<dbReference type="InterPro" id="IPR022208">
    <property type="entry name" value="DUF3737"/>
</dbReference>
<dbReference type="EMBL" id="JQCF01000010">
    <property type="protein sequence ID" value="KRN99293.1"/>
    <property type="molecule type" value="Genomic_DNA"/>
</dbReference>